<keyword evidence="6" id="KW-0963">Cytoplasm</keyword>
<dbReference type="GO" id="GO:0006741">
    <property type="term" value="P:NADP+ biosynthetic process"/>
    <property type="evidence" value="ECO:0007669"/>
    <property type="project" value="UniProtKB-UniRule"/>
</dbReference>
<comment type="catalytic activity">
    <reaction evidence="5 6">
        <text>NAD(+) + ATP = ADP + NADP(+) + H(+)</text>
        <dbReference type="Rhea" id="RHEA:18629"/>
        <dbReference type="ChEBI" id="CHEBI:15378"/>
        <dbReference type="ChEBI" id="CHEBI:30616"/>
        <dbReference type="ChEBI" id="CHEBI:57540"/>
        <dbReference type="ChEBI" id="CHEBI:58349"/>
        <dbReference type="ChEBI" id="CHEBI:456216"/>
        <dbReference type="EC" id="2.7.1.23"/>
    </reaction>
</comment>
<feature type="binding site" evidence="6">
    <location>
        <begin position="70"/>
        <end position="71"/>
    </location>
    <ligand>
        <name>NAD(+)</name>
        <dbReference type="ChEBI" id="CHEBI:57540"/>
    </ligand>
</feature>
<comment type="similarity">
    <text evidence="6">Belongs to the NAD kinase family.</text>
</comment>
<comment type="function">
    <text evidence="6">Involved in the regulation of the intracellular balance of NAD and NADP, and is a key enzyme in the biosynthesis of NADP. Catalyzes specifically the phosphorylation on 2'-hydroxyl of the adenosine moiety of NAD to yield NADP.</text>
</comment>
<dbReference type="SUPFAM" id="SSF111331">
    <property type="entry name" value="NAD kinase/diacylglycerol kinase-like"/>
    <property type="match status" value="1"/>
</dbReference>
<accession>A0A2Z6ID80</accession>
<feature type="binding site" evidence="6">
    <location>
        <position position="209"/>
    </location>
    <ligand>
        <name>NAD(+)</name>
        <dbReference type="ChEBI" id="CHEBI:57540"/>
    </ligand>
</feature>
<evidence type="ECO:0000256" key="2">
    <source>
        <dbReference type="ARBA" id="ARBA00022777"/>
    </source>
</evidence>
<evidence type="ECO:0000256" key="6">
    <source>
        <dbReference type="HAMAP-Rule" id="MF_00361"/>
    </source>
</evidence>
<dbReference type="InterPro" id="IPR002504">
    <property type="entry name" value="NADK"/>
</dbReference>
<dbReference type="Pfam" id="PF20143">
    <property type="entry name" value="NAD_kinase_C"/>
    <property type="match status" value="1"/>
</dbReference>
<dbReference type="Proteomes" id="UP000271003">
    <property type="component" value="Chromosome"/>
</dbReference>
<sequence>MLLYKTIGLCVKPTNDDLSYQLERITALLKSLGCDVLYEERAAEYLKTTNFCTREELGERCDLIIVLGGDGTMLSVARSLSRFGKPVIGINAGRLGFITDLCQEDIGARLPEMLAGQSICDERPLLEGIVLRNGKEIYRQLAVNDIGISHGRAGGMVDFLVYVNNQQMCCQSADGVICSTATGSTAYSLAAGGPILHPSLEGMILVPVAPHTLSNRPIVLPLKSQIQIELLDARDAVAYFDMQEFCDMLPGDRLIIRQAEHRVTILHPIGYDYYKLLRQKLKWNFMPKAG</sequence>
<gene>
    <name evidence="6 7" type="primary">nadK</name>
    <name evidence="7" type="ORF">SUTMEG_04870</name>
</gene>
<dbReference type="GO" id="GO:0019674">
    <property type="term" value="P:NAD+ metabolic process"/>
    <property type="evidence" value="ECO:0007669"/>
    <property type="project" value="InterPro"/>
</dbReference>
<keyword evidence="8" id="KW-1185">Reference proteome</keyword>
<dbReference type="Gene3D" id="2.60.200.30">
    <property type="entry name" value="Probable inorganic polyphosphate/atp-NAD kinase, domain 2"/>
    <property type="match status" value="1"/>
</dbReference>
<dbReference type="Pfam" id="PF01513">
    <property type="entry name" value="NAD_kinase"/>
    <property type="match status" value="1"/>
</dbReference>
<dbReference type="GO" id="GO:0003951">
    <property type="term" value="F:NAD+ kinase activity"/>
    <property type="evidence" value="ECO:0007669"/>
    <property type="project" value="UniProtKB-UniRule"/>
</dbReference>
<dbReference type="PANTHER" id="PTHR20275">
    <property type="entry name" value="NAD KINASE"/>
    <property type="match status" value="1"/>
</dbReference>
<evidence type="ECO:0000313" key="7">
    <source>
        <dbReference type="EMBL" id="BBF22596.1"/>
    </source>
</evidence>
<dbReference type="GO" id="GO:0005737">
    <property type="term" value="C:cytoplasm"/>
    <property type="evidence" value="ECO:0007669"/>
    <property type="project" value="UniProtKB-SubCell"/>
</dbReference>
<dbReference type="GO" id="GO:0051287">
    <property type="term" value="F:NAD binding"/>
    <property type="evidence" value="ECO:0007669"/>
    <property type="project" value="UniProtKB-ARBA"/>
</dbReference>
<protein>
    <recommendedName>
        <fullName evidence="6">NAD kinase</fullName>
        <ecNumber evidence="6">2.7.1.23</ecNumber>
    </recommendedName>
    <alternativeName>
        <fullName evidence="6">ATP-dependent NAD kinase</fullName>
    </alternativeName>
</protein>
<feature type="binding site" evidence="6">
    <location>
        <position position="174"/>
    </location>
    <ligand>
        <name>NAD(+)</name>
        <dbReference type="ChEBI" id="CHEBI:57540"/>
    </ligand>
</feature>
<keyword evidence="4 6" id="KW-0520">NAD</keyword>
<dbReference type="RefSeq" id="WP_232008817.1">
    <property type="nucleotide sequence ID" value="NZ_AP018786.1"/>
</dbReference>
<dbReference type="GO" id="GO:0046872">
    <property type="term" value="F:metal ion binding"/>
    <property type="evidence" value="ECO:0007669"/>
    <property type="project" value="UniProtKB-UniRule"/>
</dbReference>
<name>A0A2Z6ID80_9BURK</name>
<dbReference type="HAMAP" id="MF_00361">
    <property type="entry name" value="NAD_kinase"/>
    <property type="match status" value="1"/>
</dbReference>
<feature type="binding site" evidence="6">
    <location>
        <begin position="144"/>
        <end position="145"/>
    </location>
    <ligand>
        <name>NAD(+)</name>
        <dbReference type="ChEBI" id="CHEBI:57540"/>
    </ligand>
</feature>
<dbReference type="PANTHER" id="PTHR20275:SF0">
    <property type="entry name" value="NAD KINASE"/>
    <property type="match status" value="1"/>
</dbReference>
<dbReference type="KEGG" id="sutt:SUTMEG_04870"/>
<dbReference type="InterPro" id="IPR017438">
    <property type="entry name" value="ATP-NAD_kinase_N"/>
</dbReference>
<dbReference type="InterPro" id="IPR017437">
    <property type="entry name" value="ATP-NAD_kinase_PpnK-typ_C"/>
</dbReference>
<dbReference type="GO" id="GO:0005524">
    <property type="term" value="F:ATP binding"/>
    <property type="evidence" value="ECO:0007669"/>
    <property type="project" value="UniProtKB-KW"/>
</dbReference>
<keyword evidence="2 6" id="KW-0418">Kinase</keyword>
<comment type="caution">
    <text evidence="6">Lacks conserved residue(s) required for the propagation of feature annotation.</text>
</comment>
<comment type="cofactor">
    <cofactor evidence="6">
        <name>a divalent metal cation</name>
        <dbReference type="ChEBI" id="CHEBI:60240"/>
    </cofactor>
</comment>
<dbReference type="EMBL" id="AP018786">
    <property type="protein sequence ID" value="BBF22596.1"/>
    <property type="molecule type" value="Genomic_DNA"/>
</dbReference>
<organism evidence="7 8">
    <name type="scientific">Sutterella megalosphaeroides</name>
    <dbReference type="NCBI Taxonomy" id="2494234"/>
    <lineage>
        <taxon>Bacteria</taxon>
        <taxon>Pseudomonadati</taxon>
        <taxon>Pseudomonadota</taxon>
        <taxon>Betaproteobacteria</taxon>
        <taxon>Burkholderiales</taxon>
        <taxon>Sutterellaceae</taxon>
        <taxon>Sutterella</taxon>
    </lineage>
</organism>
<evidence type="ECO:0000256" key="4">
    <source>
        <dbReference type="ARBA" id="ARBA00023027"/>
    </source>
</evidence>
<dbReference type="Gene3D" id="3.40.50.10330">
    <property type="entry name" value="Probable inorganic polyphosphate/atp-NAD kinase, domain 1"/>
    <property type="match status" value="1"/>
</dbReference>
<comment type="subcellular location">
    <subcellularLocation>
        <location evidence="6">Cytoplasm</location>
    </subcellularLocation>
</comment>
<dbReference type="AlphaFoldDB" id="A0A2Z6ID80"/>
<reference evidence="7 8" key="1">
    <citation type="journal article" date="2018" name="Int. J. Syst. Evol. Microbiol.">
        <title>Mesosutterella multiformis gen. nov., sp. nov., a member of the family Sutterellaceae and Sutterella megalosphaeroides sp. nov., isolated from human faeces.</title>
        <authorList>
            <person name="Sakamoto M."/>
            <person name="Ikeyama N."/>
            <person name="Kunihiro T."/>
            <person name="Iino T."/>
            <person name="Yuki M."/>
            <person name="Ohkuma M."/>
        </authorList>
    </citation>
    <scope>NUCLEOTIDE SEQUENCE [LARGE SCALE GENOMIC DNA]</scope>
    <source>
        <strain evidence="7 8">6FBBBH3</strain>
    </source>
</reference>
<evidence type="ECO:0000313" key="8">
    <source>
        <dbReference type="Proteomes" id="UP000271003"/>
    </source>
</evidence>
<keyword evidence="6" id="KW-0067">ATP-binding</keyword>
<dbReference type="EC" id="2.7.1.23" evidence="6"/>
<proteinExistence type="inferred from homology"/>
<feature type="active site" description="Proton acceptor" evidence="6">
    <location>
        <position position="70"/>
    </location>
</feature>
<evidence type="ECO:0000256" key="3">
    <source>
        <dbReference type="ARBA" id="ARBA00022857"/>
    </source>
</evidence>
<keyword evidence="1 6" id="KW-0808">Transferase</keyword>
<dbReference type="InterPro" id="IPR016064">
    <property type="entry name" value="NAD/diacylglycerol_kinase_sf"/>
</dbReference>
<feature type="binding site" evidence="6">
    <location>
        <position position="243"/>
    </location>
    <ligand>
        <name>NAD(+)</name>
        <dbReference type="ChEBI" id="CHEBI:57540"/>
    </ligand>
</feature>
<evidence type="ECO:0000256" key="5">
    <source>
        <dbReference type="ARBA" id="ARBA00047925"/>
    </source>
</evidence>
<evidence type="ECO:0000256" key="1">
    <source>
        <dbReference type="ARBA" id="ARBA00022679"/>
    </source>
</evidence>
<keyword evidence="6" id="KW-0547">Nucleotide-binding</keyword>
<keyword evidence="3 6" id="KW-0521">NADP</keyword>